<reference evidence="2" key="1">
    <citation type="submission" date="2011-06" db="EMBL/GenBank/DDBJ databases">
        <title>The complete genome of chromosome of Runella slithyformis DSM 19594.</title>
        <authorList>
            <consortium name="US DOE Joint Genome Institute (JGI-PGF)"/>
            <person name="Lucas S."/>
            <person name="Han J."/>
            <person name="Lapidus A."/>
            <person name="Bruce D."/>
            <person name="Goodwin L."/>
            <person name="Pitluck S."/>
            <person name="Peters L."/>
            <person name="Kyrpides N."/>
            <person name="Mavromatis K."/>
            <person name="Ivanova N."/>
            <person name="Ovchinnikova G."/>
            <person name="Zhang X."/>
            <person name="Misra M."/>
            <person name="Detter J.C."/>
            <person name="Tapia R."/>
            <person name="Han C."/>
            <person name="Land M."/>
            <person name="Hauser L."/>
            <person name="Markowitz V."/>
            <person name="Cheng J.-F."/>
            <person name="Hugenholtz P."/>
            <person name="Woyke T."/>
            <person name="Wu D."/>
            <person name="Tindall B."/>
            <person name="Faehrich R."/>
            <person name="Brambilla E."/>
            <person name="Klenk H.-P."/>
            <person name="Eisen J.A."/>
        </authorList>
    </citation>
    <scope>NUCLEOTIDE SEQUENCE [LARGE SCALE GENOMIC DNA]</scope>
    <source>
        <strain evidence="2">ATCC 29530 / DSM 19594 / LMG 11500 / NCIMB 11436 / LSU 4</strain>
    </source>
</reference>
<keyword evidence="2" id="KW-1185">Reference proteome</keyword>
<evidence type="ECO:0000313" key="1">
    <source>
        <dbReference type="EMBL" id="AEI50561.1"/>
    </source>
</evidence>
<sequence length="65" mass="6400">MKTLSIQSLENINAGGWRDVADGVCTGVGLGGAVAIVFKIATGPVGGAVTVACGVYGAGRFLGYI</sequence>
<protein>
    <submittedName>
        <fullName evidence="1">Uncharacterized protein</fullName>
    </submittedName>
</protein>
<evidence type="ECO:0000313" key="2">
    <source>
        <dbReference type="Proteomes" id="UP000000493"/>
    </source>
</evidence>
<proteinExistence type="predicted"/>
<dbReference type="KEGG" id="rsi:Runsl_4217"/>
<organism evidence="1 2">
    <name type="scientific">Runella slithyformis (strain ATCC 29530 / DSM 19594 / LMG 11500 / NCIMB 11436 / LSU 4)</name>
    <dbReference type="NCBI Taxonomy" id="761193"/>
    <lineage>
        <taxon>Bacteria</taxon>
        <taxon>Pseudomonadati</taxon>
        <taxon>Bacteroidota</taxon>
        <taxon>Cytophagia</taxon>
        <taxon>Cytophagales</taxon>
        <taxon>Spirosomataceae</taxon>
        <taxon>Runella</taxon>
    </lineage>
</organism>
<dbReference type="EMBL" id="CP002859">
    <property type="protein sequence ID" value="AEI50561.1"/>
    <property type="molecule type" value="Genomic_DNA"/>
</dbReference>
<dbReference type="AlphaFoldDB" id="A0A7U4E7D3"/>
<accession>A0A7U4E7D3</accession>
<dbReference type="RefSeq" id="WP_013929858.1">
    <property type="nucleotide sequence ID" value="NC_015703.1"/>
</dbReference>
<reference evidence="1 2" key="2">
    <citation type="journal article" date="2012" name="Stand. Genomic Sci.">
        <title>Complete genome sequence of the aquatic bacterium Runella slithyformis type strain (LSU 4(T)).</title>
        <authorList>
            <person name="Copeland A."/>
            <person name="Zhang X."/>
            <person name="Misra M."/>
            <person name="Lapidus A."/>
            <person name="Nolan M."/>
            <person name="Lucas S."/>
            <person name="Deshpande S."/>
            <person name="Cheng J.F."/>
            <person name="Tapia R."/>
            <person name="Goodwin L.A."/>
            <person name="Pitluck S."/>
            <person name="Liolios K."/>
            <person name="Pagani I."/>
            <person name="Ivanova N."/>
            <person name="Mikhailova N."/>
            <person name="Pati A."/>
            <person name="Chen A."/>
            <person name="Palaniappan K."/>
            <person name="Land M."/>
            <person name="Hauser L."/>
            <person name="Pan C."/>
            <person name="Jeffries C.D."/>
            <person name="Detter J.C."/>
            <person name="Brambilla E.M."/>
            <person name="Rohde M."/>
            <person name="Djao O.D."/>
            <person name="Goker M."/>
            <person name="Sikorski J."/>
            <person name="Tindall B.J."/>
            <person name="Woyke T."/>
            <person name="Bristow J."/>
            <person name="Eisen J.A."/>
            <person name="Markowitz V."/>
            <person name="Hugenholtz P."/>
            <person name="Kyrpides N.C."/>
            <person name="Klenk H.P."/>
            <person name="Mavromatis K."/>
        </authorList>
    </citation>
    <scope>NUCLEOTIDE SEQUENCE [LARGE SCALE GENOMIC DNA]</scope>
    <source>
        <strain evidence="2">ATCC 29530 / DSM 19594 / LMG 11500 / NCIMB 11436 / LSU 4</strain>
    </source>
</reference>
<name>A0A7U4E7D3_RUNSL</name>
<gene>
    <name evidence="1" type="ordered locus">Runsl_4217</name>
</gene>
<dbReference type="Proteomes" id="UP000000493">
    <property type="component" value="Chromosome"/>
</dbReference>